<feature type="domain" description="RRM" evidence="6">
    <location>
        <begin position="194"/>
        <end position="281"/>
    </location>
</feature>
<dbReference type="GO" id="GO:0006396">
    <property type="term" value="P:RNA processing"/>
    <property type="evidence" value="ECO:0007669"/>
    <property type="project" value="InterPro"/>
</dbReference>
<dbReference type="VEuPathDB" id="FungiDB:MPH_08795"/>
<dbReference type="PROSITE" id="PS50961">
    <property type="entry name" value="HTH_LA"/>
    <property type="match status" value="1"/>
</dbReference>
<evidence type="ECO:0000256" key="2">
    <source>
        <dbReference type="ARBA" id="ARBA00022884"/>
    </source>
</evidence>
<dbReference type="SUPFAM" id="SSF46785">
    <property type="entry name" value="Winged helix' DNA-binding domain"/>
    <property type="match status" value="1"/>
</dbReference>
<dbReference type="InterPro" id="IPR045180">
    <property type="entry name" value="La_dom_prot"/>
</dbReference>
<feature type="domain" description="HTH La-type RNA-binding" evidence="7">
    <location>
        <begin position="86"/>
        <end position="177"/>
    </location>
</feature>
<dbReference type="Pfam" id="PF05383">
    <property type="entry name" value="La"/>
    <property type="match status" value="1"/>
</dbReference>
<dbReference type="SMART" id="SM00360">
    <property type="entry name" value="RRM"/>
    <property type="match status" value="1"/>
</dbReference>
<sequence>MSDNQVHAEEAVPATATPTSDQTVTKPAEQPAETATDANNEVIEAVESADSKKDESADAPKDTAEDKKDHRGPRKFQKFQKKSTYVGEESSDPVQIRKQIEFYFSDSNLPMDKYLMNQVGGYENKPIPLKVLHSFSRMRRFQPYSAVVDAIKESDFVELTEGEEVRRKVPLDEKFGNSYNDNHVRVIDDKTQPRSIYAKGFGEETEMTQFNIEKFFMQYGTINSVRLRRSYPDKKFKGSVFVEFEDEETQKNFLALDPKPKFEGKDLIIMGKKEYVDMKAKDIADGKIKAQPARPPHYSANGYRGRGGFRGGRRDRDDRDNRGSDGNWKEGRDKFQKGRGRGRGGRGGRGDRRGGDRNRERDSKDEKNDKEEKPAQRVDARGIPIVESSEPPKEAESKKRPAEDDAAGSDAKKAKPEEATA</sequence>
<dbReference type="Gene3D" id="3.30.70.330">
    <property type="match status" value="1"/>
</dbReference>
<evidence type="ECO:0000256" key="4">
    <source>
        <dbReference type="PROSITE-ProRule" id="PRU00332"/>
    </source>
</evidence>
<dbReference type="PRINTS" id="PR00302">
    <property type="entry name" value="LUPUSLA"/>
</dbReference>
<proteinExistence type="predicted"/>
<feature type="region of interest" description="Disordered" evidence="5">
    <location>
        <begin position="1"/>
        <end position="90"/>
    </location>
</feature>
<feature type="compositionally biased region" description="Basic and acidic residues" evidence="5">
    <location>
        <begin position="410"/>
        <end position="421"/>
    </location>
</feature>
<dbReference type="EMBL" id="AHHD01000375">
    <property type="protein sequence ID" value="EKG14053.1"/>
    <property type="molecule type" value="Genomic_DNA"/>
</dbReference>
<comment type="subcellular location">
    <subcellularLocation>
        <location evidence="1">Nucleus</location>
    </subcellularLocation>
</comment>
<accession>K2RHJ8</accession>
<dbReference type="GO" id="GO:0003729">
    <property type="term" value="F:mRNA binding"/>
    <property type="evidence" value="ECO:0007669"/>
    <property type="project" value="TreeGrafter"/>
</dbReference>
<dbReference type="InterPro" id="IPR002344">
    <property type="entry name" value="Lupus_La"/>
</dbReference>
<evidence type="ECO:0000259" key="7">
    <source>
        <dbReference type="PROSITE" id="PS50961"/>
    </source>
</evidence>
<dbReference type="InterPro" id="IPR012677">
    <property type="entry name" value="Nucleotide-bd_a/b_plait_sf"/>
</dbReference>
<gene>
    <name evidence="8" type="ORF">MPH_08795</name>
</gene>
<feature type="compositionally biased region" description="Basic residues" evidence="5">
    <location>
        <begin position="337"/>
        <end position="346"/>
    </location>
</feature>
<keyword evidence="2 4" id="KW-0694">RNA-binding</keyword>
<feature type="compositionally biased region" description="Basic and acidic residues" evidence="5">
    <location>
        <begin position="348"/>
        <end position="380"/>
    </location>
</feature>
<feature type="compositionally biased region" description="Basic and acidic residues" evidence="5">
    <location>
        <begin position="312"/>
        <end position="336"/>
    </location>
</feature>
<dbReference type="GO" id="GO:1990904">
    <property type="term" value="C:ribonucleoprotein complex"/>
    <property type="evidence" value="ECO:0007669"/>
    <property type="project" value="InterPro"/>
</dbReference>
<evidence type="ECO:0000256" key="1">
    <source>
        <dbReference type="ARBA" id="ARBA00004123"/>
    </source>
</evidence>
<dbReference type="Pfam" id="PF00076">
    <property type="entry name" value="RRM_1"/>
    <property type="match status" value="1"/>
</dbReference>
<dbReference type="InterPro" id="IPR006630">
    <property type="entry name" value="La_HTH"/>
</dbReference>
<dbReference type="InterPro" id="IPR035979">
    <property type="entry name" value="RBD_domain_sf"/>
</dbReference>
<evidence type="ECO:0000256" key="5">
    <source>
        <dbReference type="SAM" id="MobiDB-lite"/>
    </source>
</evidence>
<comment type="caution">
    <text evidence="8">The sequence shown here is derived from an EMBL/GenBank/DDBJ whole genome shotgun (WGS) entry which is preliminary data.</text>
</comment>
<dbReference type="GO" id="GO:0005634">
    <property type="term" value="C:nucleus"/>
    <property type="evidence" value="ECO:0007669"/>
    <property type="project" value="UniProtKB-SubCell"/>
</dbReference>
<dbReference type="InterPro" id="IPR000504">
    <property type="entry name" value="RRM_dom"/>
</dbReference>
<dbReference type="PANTHER" id="PTHR22792:SF140">
    <property type="entry name" value="ACHILLES, ISOFORM A"/>
    <property type="match status" value="1"/>
</dbReference>
<dbReference type="SMART" id="SM00715">
    <property type="entry name" value="LA"/>
    <property type="match status" value="1"/>
</dbReference>
<protein>
    <submittedName>
        <fullName evidence="8">Uncharacterized protein</fullName>
    </submittedName>
</protein>
<dbReference type="HOGENOM" id="CLU_043291_2_0_1"/>
<feature type="compositionally biased region" description="Basic residues" evidence="5">
    <location>
        <begin position="70"/>
        <end position="81"/>
    </location>
</feature>
<dbReference type="InterPro" id="IPR036388">
    <property type="entry name" value="WH-like_DNA-bd_sf"/>
</dbReference>
<dbReference type="STRING" id="1126212.K2RHJ8"/>
<name>K2RHJ8_MACPH</name>
<dbReference type="AlphaFoldDB" id="K2RHJ8"/>
<dbReference type="PANTHER" id="PTHR22792">
    <property type="entry name" value="LUPUS LA PROTEIN-RELATED"/>
    <property type="match status" value="1"/>
</dbReference>
<evidence type="ECO:0000313" key="8">
    <source>
        <dbReference type="EMBL" id="EKG14053.1"/>
    </source>
</evidence>
<evidence type="ECO:0000259" key="6">
    <source>
        <dbReference type="PROSITE" id="PS50102"/>
    </source>
</evidence>
<feature type="region of interest" description="Disordered" evidence="5">
    <location>
        <begin position="286"/>
        <end position="421"/>
    </location>
</feature>
<feature type="compositionally biased region" description="Basic and acidic residues" evidence="5">
    <location>
        <begin position="390"/>
        <end position="403"/>
    </location>
</feature>
<dbReference type="InterPro" id="IPR036390">
    <property type="entry name" value="WH_DNA-bd_sf"/>
</dbReference>
<dbReference type="OrthoDB" id="439993at2759"/>
<reference evidence="8 9" key="1">
    <citation type="journal article" date="2012" name="BMC Genomics">
        <title>Tools to kill: Genome of one of the most destructive plant pathogenic fungi Macrophomina phaseolina.</title>
        <authorList>
            <person name="Islam M.S."/>
            <person name="Haque M.S."/>
            <person name="Islam M.M."/>
            <person name="Emdad E.M."/>
            <person name="Halim A."/>
            <person name="Hossen Q.M.M."/>
            <person name="Hossain M.Z."/>
            <person name="Ahmed B."/>
            <person name="Rahim S."/>
            <person name="Rahman M.S."/>
            <person name="Alam M.M."/>
            <person name="Hou S."/>
            <person name="Wan X."/>
            <person name="Saito J.A."/>
            <person name="Alam M."/>
        </authorList>
    </citation>
    <scope>NUCLEOTIDE SEQUENCE [LARGE SCALE GENOMIC DNA]</scope>
    <source>
        <strain evidence="8 9">MS6</strain>
    </source>
</reference>
<evidence type="ECO:0000313" key="9">
    <source>
        <dbReference type="Proteomes" id="UP000007129"/>
    </source>
</evidence>
<dbReference type="SUPFAM" id="SSF54928">
    <property type="entry name" value="RNA-binding domain, RBD"/>
    <property type="match status" value="1"/>
</dbReference>
<feature type="compositionally biased region" description="Basic and acidic residues" evidence="5">
    <location>
        <begin position="49"/>
        <end position="69"/>
    </location>
</feature>
<keyword evidence="3" id="KW-0539">Nucleus</keyword>
<dbReference type="eggNOG" id="KOG0118">
    <property type="taxonomic scope" value="Eukaryota"/>
</dbReference>
<dbReference type="Proteomes" id="UP000007129">
    <property type="component" value="Unassembled WGS sequence"/>
</dbReference>
<dbReference type="InParanoid" id="K2RHJ8"/>
<dbReference type="PROSITE" id="PS50102">
    <property type="entry name" value="RRM"/>
    <property type="match status" value="1"/>
</dbReference>
<dbReference type="CDD" id="cd12291">
    <property type="entry name" value="RRM1_La"/>
    <property type="match status" value="1"/>
</dbReference>
<feature type="compositionally biased region" description="Basic and acidic residues" evidence="5">
    <location>
        <begin position="1"/>
        <end position="10"/>
    </location>
</feature>
<dbReference type="Gene3D" id="1.10.10.10">
    <property type="entry name" value="Winged helix-like DNA-binding domain superfamily/Winged helix DNA-binding domain"/>
    <property type="match status" value="1"/>
</dbReference>
<evidence type="ECO:0000256" key="3">
    <source>
        <dbReference type="ARBA" id="ARBA00023242"/>
    </source>
</evidence>
<organism evidence="8 9">
    <name type="scientific">Macrophomina phaseolina (strain MS6)</name>
    <name type="common">Charcoal rot fungus</name>
    <dbReference type="NCBI Taxonomy" id="1126212"/>
    <lineage>
        <taxon>Eukaryota</taxon>
        <taxon>Fungi</taxon>
        <taxon>Dikarya</taxon>
        <taxon>Ascomycota</taxon>
        <taxon>Pezizomycotina</taxon>
        <taxon>Dothideomycetes</taxon>
        <taxon>Dothideomycetes incertae sedis</taxon>
        <taxon>Botryosphaeriales</taxon>
        <taxon>Botryosphaeriaceae</taxon>
        <taxon>Macrophomina</taxon>
    </lineage>
</organism>